<evidence type="ECO:0000313" key="2">
    <source>
        <dbReference type="Proteomes" id="UP000014009"/>
    </source>
</evidence>
<evidence type="ECO:0008006" key="3">
    <source>
        <dbReference type="Google" id="ProtNLM"/>
    </source>
</evidence>
<dbReference type="Proteomes" id="UP000014009">
    <property type="component" value="Unassembled WGS sequence"/>
</dbReference>
<gene>
    <name evidence="1" type="ORF">IGM_01019</name>
</gene>
<dbReference type="AlphaFoldDB" id="A0A9W5QY79"/>
<sequence>MASKTKALSEDLRIEKLNEIKKSQPIMTGVKLFYKGQERRFNVYQIPLEYLVYNPYNGRIGTKVKTFEVTSHKLNPENQNDISIIEQFLWDSKHDRNKKTLKSLLKIGQQEYGIVTKNGYIIDGNRRASLLNKINNNKEEYSKNYDVRPCSYFNAIILDDNVGQKEILQLETMYQMGREEKLDYNATEKYLKCQQLKEVGYSIEDIADMMGEGSSKNIQKYLDILELMDQYLDYYGYNNMYAMLDKREGQFVDLNNYEKAYRNRSGNAKTNWNPQDDDISEMLQISFDYIRAQYEGKEFRNIAKNGKSTVPQSFFASKKLWQEFRDKHFENVEEIEEDPIDVFLSRANNDEEIIDSLTERDEEWTKKVIKPIKENLKYSKSKLDNIQQADKPLTLLERAKNALLEIDEHQESLYSEDVLATIKEINNLAYNLSKTVKKQLNQTV</sequence>
<name>A0A9W5QY79_BACCE</name>
<evidence type="ECO:0000313" key="1">
    <source>
        <dbReference type="EMBL" id="EOP95558.1"/>
    </source>
</evidence>
<accession>A0A9W5QY79</accession>
<protein>
    <recommendedName>
        <fullName evidence="3">ParB/Sulfiredoxin domain-containing protein</fullName>
    </recommendedName>
</protein>
<proteinExistence type="predicted"/>
<dbReference type="EMBL" id="AHEF01000023">
    <property type="protein sequence ID" value="EOP95558.1"/>
    <property type="molecule type" value="Genomic_DNA"/>
</dbReference>
<comment type="caution">
    <text evidence="1">The sequence shown here is derived from an EMBL/GenBank/DDBJ whole genome shotgun (WGS) entry which is preliminary data.</text>
</comment>
<dbReference type="SUPFAM" id="SSF109709">
    <property type="entry name" value="KorB DNA-binding domain-like"/>
    <property type="match status" value="1"/>
</dbReference>
<organism evidence="1 2">
    <name type="scientific">Bacillus cereus HuB4-4</name>
    <dbReference type="NCBI Taxonomy" id="1053211"/>
    <lineage>
        <taxon>Bacteria</taxon>
        <taxon>Bacillati</taxon>
        <taxon>Bacillota</taxon>
        <taxon>Bacilli</taxon>
        <taxon>Bacillales</taxon>
        <taxon>Bacillaceae</taxon>
        <taxon>Bacillus</taxon>
        <taxon>Bacillus cereus group</taxon>
    </lineage>
</organism>
<dbReference type="RefSeq" id="WP_000157331.1">
    <property type="nucleotide sequence ID" value="NZ_KB976537.1"/>
</dbReference>
<reference evidence="1 2" key="1">
    <citation type="submission" date="2012-12" db="EMBL/GenBank/DDBJ databases">
        <title>The Genome Sequence of Bacillus cereus HuB4-4.</title>
        <authorList>
            <consortium name="The Broad Institute Genome Sequencing Platform"/>
            <consortium name="The Broad Institute Genome Sequencing Center for Infectious Disease"/>
            <person name="Feldgarden M."/>
            <person name="Van der Auwera G.A."/>
            <person name="Mahillon J."/>
            <person name="Duprez V."/>
            <person name="Timmery S."/>
            <person name="Mattelet C."/>
            <person name="Dierick K."/>
            <person name="Sun M."/>
            <person name="Yu Z."/>
            <person name="Zhu L."/>
            <person name="Hu X."/>
            <person name="Shank E.B."/>
            <person name="Swiecicka I."/>
            <person name="Hansen B.M."/>
            <person name="Andrup L."/>
            <person name="Walker B."/>
            <person name="Young S.K."/>
            <person name="Zeng Q."/>
            <person name="Gargeya S."/>
            <person name="Fitzgerald M."/>
            <person name="Haas B."/>
            <person name="Abouelleil A."/>
            <person name="Alvarado L."/>
            <person name="Arachchi H.M."/>
            <person name="Berlin A.M."/>
            <person name="Chapman S.B."/>
            <person name="Dewar J."/>
            <person name="Goldberg J."/>
            <person name="Griggs A."/>
            <person name="Gujja S."/>
            <person name="Hansen M."/>
            <person name="Howarth C."/>
            <person name="Imamovic A."/>
            <person name="Larimer J."/>
            <person name="McCowan C."/>
            <person name="Murphy C."/>
            <person name="Neiman D."/>
            <person name="Pearson M."/>
            <person name="Priest M."/>
            <person name="Roberts A."/>
            <person name="Saif S."/>
            <person name="Shea T."/>
            <person name="Sisk P."/>
            <person name="Sykes S."/>
            <person name="Wortman J."/>
            <person name="Nusbaum C."/>
            <person name="Birren B."/>
        </authorList>
    </citation>
    <scope>NUCLEOTIDE SEQUENCE [LARGE SCALE GENOMIC DNA]</scope>
    <source>
        <strain evidence="1 2">HuB4-4</strain>
    </source>
</reference>